<dbReference type="EMBL" id="QZAA01000028">
    <property type="protein sequence ID" value="RQD78278.1"/>
    <property type="molecule type" value="Genomic_DNA"/>
</dbReference>
<dbReference type="InterPro" id="IPR039650">
    <property type="entry name" value="HdrA-like"/>
</dbReference>
<dbReference type="PANTHER" id="PTHR43498">
    <property type="entry name" value="FERREDOXIN:COB-COM HETERODISULFIDE REDUCTASE SUBUNIT A"/>
    <property type="match status" value="1"/>
</dbReference>
<dbReference type="Gene3D" id="3.40.50.720">
    <property type="entry name" value="NAD(P)-binding Rossmann-like Domain"/>
    <property type="match status" value="1"/>
</dbReference>
<comment type="similarity">
    <text evidence="2">Belongs to the HdrA family.</text>
</comment>
<evidence type="ECO:0000256" key="8">
    <source>
        <dbReference type="ARBA" id="ARBA00023014"/>
    </source>
</evidence>
<evidence type="ECO:0000256" key="4">
    <source>
        <dbReference type="ARBA" id="ARBA00022723"/>
    </source>
</evidence>
<evidence type="ECO:0000313" key="10">
    <source>
        <dbReference type="EMBL" id="RQD78278.1"/>
    </source>
</evidence>
<dbReference type="PROSITE" id="PS00198">
    <property type="entry name" value="4FE4S_FER_1"/>
    <property type="match status" value="2"/>
</dbReference>
<keyword evidence="4" id="KW-0479">Metal-binding</keyword>
<dbReference type="AlphaFoldDB" id="A0A424YIL3"/>
<name>A0A424YIL3_9FIRM</name>
<organism evidence="10 11">
    <name type="scientific">Candidatus Syntrophonatronum acetioxidans</name>
    <dbReference type="NCBI Taxonomy" id="1795816"/>
    <lineage>
        <taxon>Bacteria</taxon>
        <taxon>Bacillati</taxon>
        <taxon>Bacillota</taxon>
        <taxon>Clostridia</taxon>
        <taxon>Eubacteriales</taxon>
        <taxon>Syntrophomonadaceae</taxon>
        <taxon>Candidatus Syntrophonatronum</taxon>
    </lineage>
</organism>
<proteinExistence type="inferred from homology"/>
<keyword evidence="3" id="KW-0004">4Fe-4S</keyword>
<dbReference type="Pfam" id="PF12838">
    <property type="entry name" value="Fer4_7"/>
    <property type="match status" value="1"/>
</dbReference>
<reference evidence="10 11" key="1">
    <citation type="submission" date="2018-08" db="EMBL/GenBank/DDBJ databases">
        <title>The metabolism and importance of syntrophic acetate oxidation coupled to methane or sulfide production in haloalkaline environments.</title>
        <authorList>
            <person name="Timmers P.H.A."/>
            <person name="Vavourakis C.D."/>
            <person name="Sorokin D.Y."/>
            <person name="Sinninghe Damste J.S."/>
            <person name="Muyzer G."/>
            <person name="Stams A.J.M."/>
            <person name="Plugge C.M."/>
        </authorList>
    </citation>
    <scope>NUCLEOTIDE SEQUENCE [LARGE SCALE GENOMIC DNA]</scope>
    <source>
        <strain evidence="10">MSAO_Bac1</strain>
    </source>
</reference>
<evidence type="ECO:0000259" key="9">
    <source>
        <dbReference type="PROSITE" id="PS51379"/>
    </source>
</evidence>
<evidence type="ECO:0000256" key="7">
    <source>
        <dbReference type="ARBA" id="ARBA00023004"/>
    </source>
</evidence>
<dbReference type="GO" id="GO:0016491">
    <property type="term" value="F:oxidoreductase activity"/>
    <property type="evidence" value="ECO:0007669"/>
    <property type="project" value="UniProtKB-KW"/>
</dbReference>
<dbReference type="PANTHER" id="PTHR43498:SF1">
    <property type="entry name" value="COB--COM HETERODISULFIDE REDUCTASE IRON-SULFUR SUBUNIT A"/>
    <property type="match status" value="1"/>
</dbReference>
<protein>
    <submittedName>
        <fullName evidence="10">CoB--CoM heterodisulfide reductase iron-sulfur subunit A family protein</fullName>
    </submittedName>
</protein>
<dbReference type="Gene3D" id="3.50.50.60">
    <property type="entry name" value="FAD/NAD(P)-binding domain"/>
    <property type="match status" value="1"/>
</dbReference>
<keyword evidence="5" id="KW-0285">Flavoprotein</keyword>
<dbReference type="PROSITE" id="PS51379">
    <property type="entry name" value="4FE4S_FER_2"/>
    <property type="match status" value="2"/>
</dbReference>
<dbReference type="InterPro" id="IPR017896">
    <property type="entry name" value="4Fe4S_Fe-S-bd"/>
</dbReference>
<keyword evidence="5" id="KW-0274">FAD</keyword>
<keyword evidence="7" id="KW-0408">Iron</keyword>
<feature type="domain" description="4Fe-4S ferredoxin-type" evidence="9">
    <location>
        <begin position="387"/>
        <end position="416"/>
    </location>
</feature>
<dbReference type="GO" id="GO:0046872">
    <property type="term" value="F:metal ion binding"/>
    <property type="evidence" value="ECO:0007669"/>
    <property type="project" value="UniProtKB-KW"/>
</dbReference>
<dbReference type="Gene3D" id="3.30.70.20">
    <property type="match status" value="1"/>
</dbReference>
<comment type="caution">
    <text evidence="10">The sequence shown here is derived from an EMBL/GenBank/DDBJ whole genome shotgun (WGS) entry which is preliminary data.</text>
</comment>
<evidence type="ECO:0000256" key="3">
    <source>
        <dbReference type="ARBA" id="ARBA00022485"/>
    </source>
</evidence>
<dbReference type="InterPro" id="IPR036188">
    <property type="entry name" value="FAD/NAD-bd_sf"/>
</dbReference>
<evidence type="ECO:0000256" key="6">
    <source>
        <dbReference type="ARBA" id="ARBA00023002"/>
    </source>
</evidence>
<evidence type="ECO:0000256" key="5">
    <source>
        <dbReference type="ARBA" id="ARBA00022827"/>
    </source>
</evidence>
<gene>
    <name evidence="10" type="ORF">D5R97_00615</name>
</gene>
<keyword evidence="8" id="KW-0411">Iron-sulfur</keyword>
<feature type="domain" description="4Fe-4S ferredoxin-type" evidence="9">
    <location>
        <begin position="350"/>
        <end position="379"/>
    </location>
</feature>
<dbReference type="InterPro" id="IPR023753">
    <property type="entry name" value="FAD/NAD-binding_dom"/>
</dbReference>
<evidence type="ECO:0000313" key="11">
    <source>
        <dbReference type="Proteomes" id="UP000285138"/>
    </source>
</evidence>
<evidence type="ECO:0000256" key="1">
    <source>
        <dbReference type="ARBA" id="ARBA00001974"/>
    </source>
</evidence>
<dbReference type="Proteomes" id="UP000285138">
    <property type="component" value="Unassembled WGS sequence"/>
</dbReference>
<keyword evidence="6" id="KW-0560">Oxidoreductase</keyword>
<dbReference type="InterPro" id="IPR017900">
    <property type="entry name" value="4Fe4S_Fe_S_CS"/>
</dbReference>
<evidence type="ECO:0000256" key="2">
    <source>
        <dbReference type="ARBA" id="ARBA00006561"/>
    </source>
</evidence>
<dbReference type="SUPFAM" id="SSF51971">
    <property type="entry name" value="Nucleotide-binding domain"/>
    <property type="match status" value="1"/>
</dbReference>
<dbReference type="Pfam" id="PF07992">
    <property type="entry name" value="Pyr_redox_2"/>
    <property type="match status" value="1"/>
</dbReference>
<sequence length="432" mass="47852">MNAQRKYPPAPEEIKFEPKVLVVGGGASGILSAEKAAELGLSVVLIEKTGELGGKAAQLSFLYQSDLSPSQWLKDKISSLEKNEKVNIYKNSQLEKLKGQAGNFKVTLDLEGKTEEMEVGAIIMATGMELSSNLPAEVDKGADSFLSQMEFEKQFSQLASGDNKTFVLVVKEDDFLIGCTNAMKYSIKLKEANHNVYVFFDEMKVSEEGTEKLYHQAREKGVAFIRGTNNLKIGQEEGNFTLTTIDPQLPVKLAKELVINFDYYIFNEDLLPGADTAKLAEIIRVNMGPGGFFQEDNYHVEPVYANRAGIYFVGACRMPDLLHNIQEQAGAAVNSIYQLSVADVKELMEEIPLIDVVKCVYCLTCYRSCPRNAIDLLYEIEEAAWNGAPYLHPLSCQKCGCCVAECPNRAISFPGYTDEDMQKEFKEIGGKA</sequence>
<comment type="cofactor">
    <cofactor evidence="1">
        <name>FAD</name>
        <dbReference type="ChEBI" id="CHEBI:57692"/>
    </cofactor>
</comment>
<accession>A0A424YIL3</accession>
<dbReference type="SUPFAM" id="SSF54862">
    <property type="entry name" value="4Fe-4S ferredoxins"/>
    <property type="match status" value="1"/>
</dbReference>
<dbReference type="GO" id="GO:0051539">
    <property type="term" value="F:4 iron, 4 sulfur cluster binding"/>
    <property type="evidence" value="ECO:0007669"/>
    <property type="project" value="UniProtKB-KW"/>
</dbReference>